<dbReference type="RefSeq" id="WP_086675334.1">
    <property type="nucleotide sequence ID" value="NZ_FNUJ01000010.1"/>
</dbReference>
<protein>
    <submittedName>
        <fullName evidence="2">Uncharacterized protein</fullName>
    </submittedName>
</protein>
<dbReference type="STRING" id="218821.SAMN05421837_11054"/>
<dbReference type="OrthoDB" id="4350469at2"/>
<keyword evidence="1" id="KW-1133">Transmembrane helix</keyword>
<evidence type="ECO:0000313" key="2">
    <source>
        <dbReference type="EMBL" id="SEF36305.1"/>
    </source>
</evidence>
<accession>A0A1H5RD67</accession>
<evidence type="ECO:0000256" key="1">
    <source>
        <dbReference type="SAM" id="Phobius"/>
    </source>
</evidence>
<name>A0A1H5RD67_9PSEU</name>
<feature type="transmembrane region" description="Helical" evidence="1">
    <location>
        <begin position="196"/>
        <end position="221"/>
    </location>
</feature>
<dbReference type="Proteomes" id="UP000198878">
    <property type="component" value="Unassembled WGS sequence"/>
</dbReference>
<dbReference type="EMBL" id="FNUJ01000010">
    <property type="protein sequence ID" value="SEF36305.1"/>
    <property type="molecule type" value="Genomic_DNA"/>
</dbReference>
<evidence type="ECO:0000313" key="3">
    <source>
        <dbReference type="Proteomes" id="UP000198878"/>
    </source>
</evidence>
<reference evidence="3" key="1">
    <citation type="submission" date="2016-10" db="EMBL/GenBank/DDBJ databases">
        <authorList>
            <person name="Varghese N."/>
            <person name="Submissions S."/>
        </authorList>
    </citation>
    <scope>NUCLEOTIDE SEQUENCE [LARGE SCALE GENOMIC DNA]</scope>
    <source>
        <strain evidence="3">DSM 44654</strain>
    </source>
</reference>
<proteinExistence type="predicted"/>
<keyword evidence="3" id="KW-1185">Reference proteome</keyword>
<dbReference type="AlphaFoldDB" id="A0A1H5RD67"/>
<organism evidence="2 3">
    <name type="scientific">Amycolatopsis pretoriensis</name>
    <dbReference type="NCBI Taxonomy" id="218821"/>
    <lineage>
        <taxon>Bacteria</taxon>
        <taxon>Bacillati</taxon>
        <taxon>Actinomycetota</taxon>
        <taxon>Actinomycetes</taxon>
        <taxon>Pseudonocardiales</taxon>
        <taxon>Pseudonocardiaceae</taxon>
        <taxon>Amycolatopsis</taxon>
    </lineage>
</organism>
<feature type="transmembrane region" description="Helical" evidence="1">
    <location>
        <begin position="29"/>
        <end position="48"/>
    </location>
</feature>
<feature type="transmembrane region" description="Helical" evidence="1">
    <location>
        <begin position="333"/>
        <end position="350"/>
    </location>
</feature>
<feature type="transmembrane region" description="Helical" evidence="1">
    <location>
        <begin position="228"/>
        <end position="248"/>
    </location>
</feature>
<sequence length="362" mass="38151">MTVVRTPHPASHRTRTSTTASTLRRLRGALFALTAVAVVTSFGAFVGVKTTVGAATEHTIPAMMAVSAASEALAEADSAAVHSFGAGQALITGPGSDYQAKAGLAGQNLEQIAETGQAGEPVSQQLLLIENRLTEYRQLIEQAHADYVAGSVRLGTVEMVYASRLMHTGVLAELGKLGELERQALADQASSFWMSAWALVIWLLLALALLGLLTGTLVFLAKRFRRTVNWWLSAAAVVLIGVTAYAAATAETSKAQLEDARSSVEQLVRDRTPQFGTDPADGAVAARLNQQCTADGTTCGRVKMAASQPDQVAHAAVASTLAGAADDSNGLEFAIPVAGLGIALFVYLGLQPRIQEYRYRSR</sequence>
<gene>
    <name evidence="2" type="ORF">SAMN05421837_11054</name>
</gene>
<keyword evidence="1" id="KW-0812">Transmembrane</keyword>
<keyword evidence="1" id="KW-0472">Membrane</keyword>